<keyword evidence="6" id="KW-1185">Reference proteome</keyword>
<feature type="transmembrane region" description="Helical" evidence="1">
    <location>
        <begin position="90"/>
        <end position="112"/>
    </location>
</feature>
<feature type="transmembrane region" description="Helical" evidence="1">
    <location>
        <begin position="60"/>
        <end position="78"/>
    </location>
</feature>
<keyword evidence="1" id="KW-0472">Membrane</keyword>
<dbReference type="RefSeq" id="WP_052511700.1">
    <property type="nucleotide sequence ID" value="NZ_CP118101.1"/>
</dbReference>
<evidence type="ECO:0000256" key="1">
    <source>
        <dbReference type="SAM" id="Phobius"/>
    </source>
</evidence>
<feature type="transmembrane region" description="Helical" evidence="1">
    <location>
        <begin position="7"/>
        <end position="26"/>
    </location>
</feature>
<dbReference type="Proteomes" id="UP001221519">
    <property type="component" value="Chromosome"/>
</dbReference>
<gene>
    <name evidence="3" type="ORF">PUW23_07830</name>
    <name evidence="4" type="ORF">PUW25_07305</name>
</gene>
<keyword evidence="1" id="KW-0812">Transmembrane</keyword>
<dbReference type="PANTHER" id="PTHR36834:SF1">
    <property type="entry name" value="INTEGRAL MEMBRANE PROTEIN"/>
    <property type="match status" value="1"/>
</dbReference>
<dbReference type="EMBL" id="CP118108">
    <property type="protein sequence ID" value="WDI03753.1"/>
    <property type="molecule type" value="Genomic_DNA"/>
</dbReference>
<name>A0AAX3N4G7_9BACL</name>
<evidence type="ECO:0000313" key="4">
    <source>
        <dbReference type="EMBL" id="WDI03753.1"/>
    </source>
</evidence>
<evidence type="ECO:0000313" key="3">
    <source>
        <dbReference type="EMBL" id="WDH84113.1"/>
    </source>
</evidence>
<reference evidence="3 6" key="1">
    <citation type="submission" date="2023-02" db="EMBL/GenBank/DDBJ databases">
        <title>Pathogen: clinical or host-associated sample.</title>
        <authorList>
            <person name="Hergert J."/>
            <person name="Casey R."/>
            <person name="Wagner J."/>
            <person name="Young E.L."/>
            <person name="Oakeson K.F."/>
        </authorList>
    </citation>
    <scope>NUCLEOTIDE SEQUENCE</scope>
    <source>
        <strain evidence="4 6">2022CK-00829</strain>
        <strain evidence="3">2022CK-00830</strain>
    </source>
</reference>
<dbReference type="Pfam" id="PF04892">
    <property type="entry name" value="VanZ"/>
    <property type="match status" value="1"/>
</dbReference>
<proteinExistence type="predicted"/>
<feature type="transmembrane region" description="Helical" evidence="1">
    <location>
        <begin position="118"/>
        <end position="135"/>
    </location>
</feature>
<evidence type="ECO:0000313" key="5">
    <source>
        <dbReference type="Proteomes" id="UP001220962"/>
    </source>
</evidence>
<feature type="domain" description="VanZ-like" evidence="2">
    <location>
        <begin position="12"/>
        <end position="135"/>
    </location>
</feature>
<protein>
    <submittedName>
        <fullName evidence="3">VanZ family protein</fullName>
    </submittedName>
</protein>
<dbReference type="Proteomes" id="UP001220962">
    <property type="component" value="Chromosome"/>
</dbReference>
<dbReference type="InterPro" id="IPR053150">
    <property type="entry name" value="Teicoplanin_resist-assoc"/>
</dbReference>
<dbReference type="AlphaFoldDB" id="A0AAX3N4G7"/>
<evidence type="ECO:0000259" key="2">
    <source>
        <dbReference type="Pfam" id="PF04892"/>
    </source>
</evidence>
<keyword evidence="1" id="KW-1133">Transmembrane helix</keyword>
<organism evidence="3 5">
    <name type="scientific">Paenibacillus urinalis</name>
    <dbReference type="NCBI Taxonomy" id="521520"/>
    <lineage>
        <taxon>Bacteria</taxon>
        <taxon>Bacillati</taxon>
        <taxon>Bacillota</taxon>
        <taxon>Bacilli</taxon>
        <taxon>Bacillales</taxon>
        <taxon>Paenibacillaceae</taxon>
        <taxon>Paenibacillus</taxon>
    </lineage>
</organism>
<dbReference type="EMBL" id="CP118101">
    <property type="protein sequence ID" value="WDH84113.1"/>
    <property type="molecule type" value="Genomic_DNA"/>
</dbReference>
<evidence type="ECO:0000313" key="6">
    <source>
        <dbReference type="Proteomes" id="UP001221519"/>
    </source>
</evidence>
<dbReference type="InterPro" id="IPR006976">
    <property type="entry name" value="VanZ-like"/>
</dbReference>
<dbReference type="PANTHER" id="PTHR36834">
    <property type="entry name" value="MEMBRANE PROTEIN-RELATED"/>
    <property type="match status" value="1"/>
</dbReference>
<sequence>MQRTTMVRILLITYSLLLLYFMFAGFNRSVHIDYRYNMVPFHTISKYLANVSARNLLDTLINLVGNVAVFIPFGYLIPAAFPSRWSFIKFLLLFTALIIVLETAQMLLRVGTGDVDDLFLNVIGGSIGYGIYRLFTNAGI</sequence>
<accession>A0AAX3N4G7</accession>